<evidence type="ECO:0000313" key="4">
    <source>
        <dbReference type="Proteomes" id="UP000184357"/>
    </source>
</evidence>
<reference evidence="3 4" key="1">
    <citation type="submission" date="2016-11" db="EMBL/GenBank/DDBJ databases">
        <authorList>
            <person name="Jaros S."/>
            <person name="Januszkiewicz K."/>
            <person name="Wedrychowicz H."/>
        </authorList>
    </citation>
    <scope>NUCLEOTIDE SEQUENCE [LARGE SCALE GENOMIC DNA]</scope>
    <source>
        <strain evidence="3 4">DSM 9297</strain>
    </source>
</reference>
<dbReference type="AlphaFoldDB" id="A0A1M5JLZ4"/>
<organism evidence="3 4">
    <name type="scientific">Halobaculum gomorrense</name>
    <dbReference type="NCBI Taxonomy" id="43928"/>
    <lineage>
        <taxon>Archaea</taxon>
        <taxon>Methanobacteriati</taxon>
        <taxon>Methanobacteriota</taxon>
        <taxon>Stenosarchaea group</taxon>
        <taxon>Halobacteria</taxon>
        <taxon>Halobacteriales</taxon>
        <taxon>Haloferacaceae</taxon>
        <taxon>Halobaculum</taxon>
    </lineage>
</organism>
<keyword evidence="2" id="KW-0472">Membrane</keyword>
<gene>
    <name evidence="3" type="ORF">SAMN05443636_0151</name>
</gene>
<evidence type="ECO:0000313" key="3">
    <source>
        <dbReference type="EMBL" id="SHG41053.1"/>
    </source>
</evidence>
<feature type="region of interest" description="Disordered" evidence="1">
    <location>
        <begin position="1"/>
        <end position="54"/>
    </location>
</feature>
<name>A0A1M5JLZ4_9EURY</name>
<keyword evidence="2" id="KW-1133">Transmembrane helix</keyword>
<keyword evidence="2" id="KW-0812">Transmembrane</keyword>
<protein>
    <submittedName>
        <fullName evidence="3">Uncharacterized protein</fullName>
    </submittedName>
</protein>
<accession>A0A1M5JLZ4</accession>
<sequence length="187" mass="19321">MADERASSGNSPPDEEEEADAAVDVYEGGVGDRERRRPIESTGTGDSNGGEAIEPESVPVLARVPEWPVTLGAGCLAAAALVTVAGAAFFGYAFLTEAAVGIAPSRLALATVQFGVVSVLLGLGTRFARQRRRWLFVMIAGAAGLLTIVAAPLALVAIVTIGLGRYHFALNTPMEQLVGPQEGTDGD</sequence>
<feature type="transmembrane region" description="Helical" evidence="2">
    <location>
        <begin position="134"/>
        <end position="164"/>
    </location>
</feature>
<dbReference type="EMBL" id="FQWV01000001">
    <property type="protein sequence ID" value="SHG41053.1"/>
    <property type="molecule type" value="Genomic_DNA"/>
</dbReference>
<evidence type="ECO:0000256" key="1">
    <source>
        <dbReference type="SAM" id="MobiDB-lite"/>
    </source>
</evidence>
<feature type="compositionally biased region" description="Basic and acidic residues" evidence="1">
    <location>
        <begin position="30"/>
        <end position="39"/>
    </location>
</feature>
<evidence type="ECO:0000256" key="2">
    <source>
        <dbReference type="SAM" id="Phobius"/>
    </source>
</evidence>
<keyword evidence="4" id="KW-1185">Reference proteome</keyword>
<proteinExistence type="predicted"/>
<feature type="transmembrane region" description="Helical" evidence="2">
    <location>
        <begin position="107"/>
        <end position="128"/>
    </location>
</feature>
<dbReference type="RefSeq" id="WP_073306500.1">
    <property type="nucleotide sequence ID" value="NZ_FQWV01000001.1"/>
</dbReference>
<dbReference type="OrthoDB" id="387043at2157"/>
<feature type="transmembrane region" description="Helical" evidence="2">
    <location>
        <begin position="71"/>
        <end position="95"/>
    </location>
</feature>
<dbReference type="Proteomes" id="UP000184357">
    <property type="component" value="Unassembled WGS sequence"/>
</dbReference>